<organism evidence="2 3">
    <name type="scientific">Anaeromicrobium sediminis</name>
    <dbReference type="NCBI Taxonomy" id="1478221"/>
    <lineage>
        <taxon>Bacteria</taxon>
        <taxon>Bacillati</taxon>
        <taxon>Bacillota</taxon>
        <taxon>Clostridia</taxon>
        <taxon>Peptostreptococcales</taxon>
        <taxon>Thermotaleaceae</taxon>
        <taxon>Anaeromicrobium</taxon>
    </lineage>
</organism>
<feature type="transmembrane region" description="Helical" evidence="1">
    <location>
        <begin position="155"/>
        <end position="174"/>
    </location>
</feature>
<dbReference type="OrthoDB" id="9776502at2"/>
<keyword evidence="1" id="KW-0812">Transmembrane</keyword>
<feature type="transmembrane region" description="Helical" evidence="1">
    <location>
        <begin position="52"/>
        <end position="85"/>
    </location>
</feature>
<dbReference type="AlphaFoldDB" id="A0A267MJ44"/>
<feature type="transmembrane region" description="Helical" evidence="1">
    <location>
        <begin position="21"/>
        <end position="46"/>
    </location>
</feature>
<feature type="transmembrane region" description="Helical" evidence="1">
    <location>
        <begin position="194"/>
        <end position="214"/>
    </location>
</feature>
<evidence type="ECO:0000313" key="2">
    <source>
        <dbReference type="EMBL" id="PAB59589.1"/>
    </source>
</evidence>
<keyword evidence="1" id="KW-1133">Transmembrane helix</keyword>
<comment type="caution">
    <text evidence="2">The sequence shown here is derived from an EMBL/GenBank/DDBJ whole genome shotgun (WGS) entry which is preliminary data.</text>
</comment>
<gene>
    <name evidence="2" type="ORF">CCE28_09840</name>
</gene>
<feature type="transmembrane region" description="Helical" evidence="1">
    <location>
        <begin position="235"/>
        <end position="260"/>
    </location>
</feature>
<sequence length="384" mass="42075">MNIFKGLYLILIEPDILITDYIGVGGIGATFLNSGILMILSIFMLYKCKININGVSIACLFLIAGFSMFGKNIFNVWFIIIGVYLYAKVQKDKFSKYIYIALFGTCLSPMVTQIMFGIGKPLMIRIPVGILVGLSIGFILPPLSAYLIRVHQGFNLYNIGFVAGIIGTIFVSIFKSYGFLPESRLIWTTENNMILGVYLFTIFILMIFIGFYLNDKSFKNLKNIFSYPGRAVTDFVMLEGFAPTLINMGINGLIGVIYILMVNGDLNGPIIGGIFTLVGFGAFGKHWKNMLPIFLGVYLGSLTKIWSINDPAILLAALFGTTLAPIAGEFGWKYGVLAGFIHSSVVLNVGVLHGGLNLYNNGFAGGIVAATLVPVIEAFRKEEV</sequence>
<feature type="transmembrane region" description="Helical" evidence="1">
    <location>
        <begin position="312"/>
        <end position="328"/>
    </location>
</feature>
<dbReference type="Proteomes" id="UP000216024">
    <property type="component" value="Unassembled WGS sequence"/>
</dbReference>
<dbReference type="EMBL" id="NIBG01000007">
    <property type="protein sequence ID" value="PAB59589.1"/>
    <property type="molecule type" value="Genomic_DNA"/>
</dbReference>
<feature type="transmembrane region" description="Helical" evidence="1">
    <location>
        <begin position="335"/>
        <end position="356"/>
    </location>
</feature>
<proteinExistence type="predicted"/>
<evidence type="ECO:0008006" key="4">
    <source>
        <dbReference type="Google" id="ProtNLM"/>
    </source>
</evidence>
<name>A0A267MJ44_9FIRM</name>
<feature type="transmembrane region" description="Helical" evidence="1">
    <location>
        <begin position="266"/>
        <end position="283"/>
    </location>
</feature>
<evidence type="ECO:0000256" key="1">
    <source>
        <dbReference type="SAM" id="Phobius"/>
    </source>
</evidence>
<evidence type="ECO:0000313" key="3">
    <source>
        <dbReference type="Proteomes" id="UP000216024"/>
    </source>
</evidence>
<keyword evidence="3" id="KW-1185">Reference proteome</keyword>
<accession>A0A267MJ44</accession>
<dbReference type="Pfam" id="PF07613">
    <property type="entry name" value="DUF1576"/>
    <property type="match status" value="2"/>
</dbReference>
<feature type="transmembrane region" description="Helical" evidence="1">
    <location>
        <begin position="124"/>
        <end position="148"/>
    </location>
</feature>
<feature type="transmembrane region" description="Helical" evidence="1">
    <location>
        <begin position="97"/>
        <end position="118"/>
    </location>
</feature>
<keyword evidence="1" id="KW-0472">Membrane</keyword>
<protein>
    <recommendedName>
        <fullName evidence="4">DUF1576 domain-containing protein</fullName>
    </recommendedName>
</protein>
<reference evidence="2 3" key="1">
    <citation type="submission" date="2017-06" db="EMBL/GenBank/DDBJ databases">
        <title>Draft genome sequence of anaerobic fermentative bacterium Anaeromicrobium sediminis DY2726D isolated from West Pacific Ocean sediments.</title>
        <authorList>
            <person name="Zeng X."/>
        </authorList>
    </citation>
    <scope>NUCLEOTIDE SEQUENCE [LARGE SCALE GENOMIC DNA]</scope>
    <source>
        <strain evidence="2 3">DY2726D</strain>
    </source>
</reference>
<dbReference type="InterPro" id="IPR011470">
    <property type="entry name" value="DUF1576"/>
</dbReference>